<proteinExistence type="predicted"/>
<protein>
    <submittedName>
        <fullName evidence="2">Helix-turn-helix domain-containing protein</fullName>
    </submittedName>
</protein>
<evidence type="ECO:0000256" key="1">
    <source>
        <dbReference type="SAM" id="MobiDB-lite"/>
    </source>
</evidence>
<gene>
    <name evidence="2" type="ORF">ACFQ2K_32995</name>
</gene>
<dbReference type="Proteomes" id="UP001596915">
    <property type="component" value="Unassembled WGS sequence"/>
</dbReference>
<dbReference type="EMBL" id="JBHTGL010000008">
    <property type="protein sequence ID" value="MFD0626801.1"/>
    <property type="molecule type" value="Genomic_DNA"/>
</dbReference>
<evidence type="ECO:0000313" key="3">
    <source>
        <dbReference type="Proteomes" id="UP001596915"/>
    </source>
</evidence>
<comment type="caution">
    <text evidence="2">The sequence shown here is derived from an EMBL/GenBank/DDBJ whole genome shotgun (WGS) entry which is preliminary data.</text>
</comment>
<name>A0ABW2WZ34_9ACTN</name>
<evidence type="ECO:0000313" key="2">
    <source>
        <dbReference type="EMBL" id="MFD0626801.1"/>
    </source>
</evidence>
<feature type="region of interest" description="Disordered" evidence="1">
    <location>
        <begin position="1"/>
        <end position="22"/>
    </location>
</feature>
<reference evidence="3" key="1">
    <citation type="journal article" date="2019" name="Int. J. Syst. Evol. Microbiol.">
        <title>The Global Catalogue of Microorganisms (GCM) 10K type strain sequencing project: providing services to taxonomists for standard genome sequencing and annotation.</title>
        <authorList>
            <consortium name="The Broad Institute Genomics Platform"/>
            <consortium name="The Broad Institute Genome Sequencing Center for Infectious Disease"/>
            <person name="Wu L."/>
            <person name="Ma J."/>
        </authorList>
    </citation>
    <scope>NUCLEOTIDE SEQUENCE [LARGE SCALE GENOMIC DNA]</scope>
    <source>
        <strain evidence="3">JCM 12607</strain>
    </source>
</reference>
<dbReference type="Pfam" id="PF13560">
    <property type="entry name" value="HTH_31"/>
    <property type="match status" value="1"/>
</dbReference>
<keyword evidence="3" id="KW-1185">Reference proteome</keyword>
<sequence length="50" mass="5405">MSRTGYSRSSRERYLNGKKPAPRQAVEALCALTGTSPGRLPALWELADAA</sequence>
<organism evidence="2 3">
    <name type="scientific">Streptomyces sanglieri</name>
    <dbReference type="NCBI Taxonomy" id="193460"/>
    <lineage>
        <taxon>Bacteria</taxon>
        <taxon>Bacillati</taxon>
        <taxon>Actinomycetota</taxon>
        <taxon>Actinomycetes</taxon>
        <taxon>Kitasatosporales</taxon>
        <taxon>Streptomycetaceae</taxon>
        <taxon>Streptomyces</taxon>
    </lineage>
</organism>
<accession>A0ABW2WZ34</accession>